<name>A0A4S2N0V0_9PEZI</name>
<feature type="compositionally biased region" description="Basic and acidic residues" evidence="3">
    <location>
        <begin position="223"/>
        <end position="235"/>
    </location>
</feature>
<keyword evidence="6" id="KW-1185">Reference proteome</keyword>
<dbReference type="PANTHER" id="PTHR21660">
    <property type="entry name" value="THIOESTERASE SUPERFAMILY MEMBER-RELATED"/>
    <property type="match status" value="1"/>
</dbReference>
<dbReference type="SUPFAM" id="SSF54637">
    <property type="entry name" value="Thioesterase/thiol ester dehydrase-isomerase"/>
    <property type="match status" value="1"/>
</dbReference>
<dbReference type="InParanoid" id="A0A4S2N0V0"/>
<feature type="region of interest" description="Disordered" evidence="3">
    <location>
        <begin position="444"/>
        <end position="486"/>
    </location>
</feature>
<evidence type="ECO:0000313" key="5">
    <source>
        <dbReference type="EMBL" id="TGZ82742.1"/>
    </source>
</evidence>
<sequence>MPTSPLLYTARRTVVSRRLPNPSALHRFSDQPTIPEDGTPVKTDKEILQPPTIRRCLVRRLRPLIRPVIAGRDVPAVEVQALEASGAPRVSRRRTGAIPFQDSINTDPNEPKIRSDMPRIRKEMTDYKGAPWVLAEGKLWPPFKMAGDVQKRAFSTSARRLNEDVRTESMVFDTVKVTNIPVPAPEPTDTDLELARSLLRLNAQMAPEPSEDGPRIRRVQVKKDDDEMEAPEIRRLGSSSHTNQDFRVRRYRSGEKKLPNVSHNGKPMSTNHDVLSQTLTPLSFVRDVWSSFLKHSGLEPTLLDGLRIISAEPGTVRFCLEVKQKHTNRMRNLHGGTIAAMVDLGGSLAVASRGFFATGVSTDLNVTYVGNGGQVSHTIFAEAKIDLLGNSLAFTRLEFFNAEGNLVARGSHTKQIRMARQHPLNRIEEMAKYAASDDIPPKTLAPTFWPSHAAQDPKLGIRRPNPPANTSASTDPTPFTPGGEQS</sequence>
<protein>
    <recommendedName>
        <fullName evidence="4">Thioesterase domain-containing protein</fullName>
    </recommendedName>
</protein>
<dbReference type="CDD" id="cd03443">
    <property type="entry name" value="PaaI_thioesterase"/>
    <property type="match status" value="1"/>
</dbReference>
<evidence type="ECO:0000256" key="3">
    <source>
        <dbReference type="SAM" id="MobiDB-lite"/>
    </source>
</evidence>
<dbReference type="InterPro" id="IPR039298">
    <property type="entry name" value="ACOT13"/>
</dbReference>
<gene>
    <name evidence="5" type="ORF">EX30DRAFT_339030</name>
</gene>
<evidence type="ECO:0000256" key="1">
    <source>
        <dbReference type="ARBA" id="ARBA00008324"/>
    </source>
</evidence>
<dbReference type="Gene3D" id="3.10.129.10">
    <property type="entry name" value="Hotdog Thioesterase"/>
    <property type="match status" value="1"/>
</dbReference>
<feature type="compositionally biased region" description="Polar residues" evidence="3">
    <location>
        <begin position="468"/>
        <end position="486"/>
    </location>
</feature>
<dbReference type="InterPro" id="IPR006683">
    <property type="entry name" value="Thioestr_dom"/>
</dbReference>
<dbReference type="AlphaFoldDB" id="A0A4S2N0V0"/>
<dbReference type="FunFam" id="3.10.129.10:FF:000033">
    <property type="entry name" value="acyl-coenzyme A thioesterase 13"/>
    <property type="match status" value="1"/>
</dbReference>
<evidence type="ECO:0000259" key="4">
    <source>
        <dbReference type="Pfam" id="PF03061"/>
    </source>
</evidence>
<dbReference type="OrthoDB" id="46529at2759"/>
<feature type="region of interest" description="Disordered" evidence="3">
    <location>
        <begin position="19"/>
        <end position="44"/>
    </location>
</feature>
<dbReference type="EMBL" id="ML220114">
    <property type="protein sequence ID" value="TGZ82742.1"/>
    <property type="molecule type" value="Genomic_DNA"/>
</dbReference>
<evidence type="ECO:0000313" key="6">
    <source>
        <dbReference type="Proteomes" id="UP000298138"/>
    </source>
</evidence>
<dbReference type="PANTHER" id="PTHR21660:SF1">
    <property type="entry name" value="ACYL-COENZYME A THIOESTERASE 13"/>
    <property type="match status" value="1"/>
</dbReference>
<proteinExistence type="inferred from homology"/>
<accession>A0A4S2N0V0</accession>
<organism evidence="5 6">
    <name type="scientific">Ascodesmis nigricans</name>
    <dbReference type="NCBI Taxonomy" id="341454"/>
    <lineage>
        <taxon>Eukaryota</taxon>
        <taxon>Fungi</taxon>
        <taxon>Dikarya</taxon>
        <taxon>Ascomycota</taxon>
        <taxon>Pezizomycotina</taxon>
        <taxon>Pezizomycetes</taxon>
        <taxon>Pezizales</taxon>
        <taxon>Ascodesmidaceae</taxon>
        <taxon>Ascodesmis</taxon>
    </lineage>
</organism>
<keyword evidence="2" id="KW-0378">Hydrolase</keyword>
<evidence type="ECO:0000256" key="2">
    <source>
        <dbReference type="ARBA" id="ARBA00022801"/>
    </source>
</evidence>
<reference evidence="5 6" key="1">
    <citation type="submission" date="2019-04" db="EMBL/GenBank/DDBJ databases">
        <title>Comparative genomics and transcriptomics to analyze fruiting body development in filamentous ascomycetes.</title>
        <authorList>
            <consortium name="DOE Joint Genome Institute"/>
            <person name="Lutkenhaus R."/>
            <person name="Traeger S."/>
            <person name="Breuer J."/>
            <person name="Kuo A."/>
            <person name="Lipzen A."/>
            <person name="Pangilinan J."/>
            <person name="Dilworth D."/>
            <person name="Sandor L."/>
            <person name="Poggeler S."/>
            <person name="Barry K."/>
            <person name="Grigoriev I.V."/>
            <person name="Nowrousian M."/>
        </authorList>
    </citation>
    <scope>NUCLEOTIDE SEQUENCE [LARGE SCALE GENOMIC DNA]</scope>
    <source>
        <strain evidence="5 6">CBS 389.68</strain>
    </source>
</reference>
<feature type="region of interest" description="Disordered" evidence="3">
    <location>
        <begin position="223"/>
        <end position="245"/>
    </location>
</feature>
<dbReference type="Pfam" id="PF03061">
    <property type="entry name" value="4HBT"/>
    <property type="match status" value="1"/>
</dbReference>
<comment type="similarity">
    <text evidence="1">Belongs to the thioesterase PaaI family.</text>
</comment>
<dbReference type="InterPro" id="IPR029069">
    <property type="entry name" value="HotDog_dom_sf"/>
</dbReference>
<feature type="region of interest" description="Disordered" evidence="3">
    <location>
        <begin position="90"/>
        <end position="114"/>
    </location>
</feature>
<dbReference type="GO" id="GO:0047617">
    <property type="term" value="F:fatty acyl-CoA hydrolase activity"/>
    <property type="evidence" value="ECO:0007669"/>
    <property type="project" value="InterPro"/>
</dbReference>
<feature type="domain" description="Thioesterase" evidence="4">
    <location>
        <begin position="332"/>
        <end position="407"/>
    </location>
</feature>
<dbReference type="Proteomes" id="UP000298138">
    <property type="component" value="Unassembled WGS sequence"/>
</dbReference>
<dbReference type="STRING" id="341454.A0A4S2N0V0"/>